<keyword evidence="2" id="KW-1185">Reference proteome</keyword>
<protein>
    <submittedName>
        <fullName evidence="3">Secreted protein</fullName>
    </submittedName>
</protein>
<organism evidence="2 3">
    <name type="scientific">Panagrellus redivivus</name>
    <name type="common">Microworm</name>
    <dbReference type="NCBI Taxonomy" id="6233"/>
    <lineage>
        <taxon>Eukaryota</taxon>
        <taxon>Metazoa</taxon>
        <taxon>Ecdysozoa</taxon>
        <taxon>Nematoda</taxon>
        <taxon>Chromadorea</taxon>
        <taxon>Rhabditida</taxon>
        <taxon>Tylenchina</taxon>
        <taxon>Panagrolaimomorpha</taxon>
        <taxon>Panagrolaimoidea</taxon>
        <taxon>Panagrolaimidae</taxon>
        <taxon>Panagrellus</taxon>
    </lineage>
</organism>
<evidence type="ECO:0000256" key="1">
    <source>
        <dbReference type="SAM" id="SignalP"/>
    </source>
</evidence>
<accession>A0A7E4ZYH6</accession>
<name>A0A7E4ZYH6_PANRE</name>
<keyword evidence="1" id="KW-0732">Signal</keyword>
<dbReference type="Proteomes" id="UP000492821">
    <property type="component" value="Unassembled WGS sequence"/>
</dbReference>
<reference evidence="3" key="2">
    <citation type="submission" date="2020-10" db="UniProtKB">
        <authorList>
            <consortium name="WormBaseParasite"/>
        </authorList>
    </citation>
    <scope>IDENTIFICATION</scope>
</reference>
<feature type="signal peptide" evidence="1">
    <location>
        <begin position="1"/>
        <end position="17"/>
    </location>
</feature>
<dbReference type="AlphaFoldDB" id="A0A7E4ZYH6"/>
<reference evidence="2" key="1">
    <citation type="journal article" date="2013" name="Genetics">
        <title>The draft genome and transcriptome of Panagrellus redivivus are shaped by the harsh demands of a free-living lifestyle.</title>
        <authorList>
            <person name="Srinivasan J."/>
            <person name="Dillman A.R."/>
            <person name="Macchietto M.G."/>
            <person name="Heikkinen L."/>
            <person name="Lakso M."/>
            <person name="Fracchia K.M."/>
            <person name="Antoshechkin I."/>
            <person name="Mortazavi A."/>
            <person name="Wong G."/>
            <person name="Sternberg P.W."/>
        </authorList>
    </citation>
    <scope>NUCLEOTIDE SEQUENCE [LARGE SCALE GENOMIC DNA]</scope>
    <source>
        <strain evidence="2">MT8872</strain>
    </source>
</reference>
<sequence>MIGIIRAVLALGSLALADVFRPPPELVDWAEDRYISCIFCMNYDDHNRVNIYGCSVANLPSCYGNVCYMLL</sequence>
<dbReference type="WBParaSite" id="Pan_g3600.t1">
    <property type="protein sequence ID" value="Pan_g3600.t1"/>
    <property type="gene ID" value="Pan_g3600"/>
</dbReference>
<evidence type="ECO:0000313" key="3">
    <source>
        <dbReference type="WBParaSite" id="Pan_g3600.t1"/>
    </source>
</evidence>
<feature type="chain" id="PRO_5028893449" evidence="1">
    <location>
        <begin position="18"/>
        <end position="71"/>
    </location>
</feature>
<proteinExistence type="predicted"/>
<evidence type="ECO:0000313" key="2">
    <source>
        <dbReference type="Proteomes" id="UP000492821"/>
    </source>
</evidence>